<gene>
    <name evidence="1" type="ORF">NCTC11388_02561</name>
</gene>
<protein>
    <submittedName>
        <fullName evidence="1">Uncharacterized protein</fullName>
    </submittedName>
</protein>
<name>A0A380CC65_SPHSI</name>
<reference evidence="1 2" key="1">
    <citation type="submission" date="2018-06" db="EMBL/GenBank/DDBJ databases">
        <authorList>
            <consortium name="Pathogen Informatics"/>
            <person name="Doyle S."/>
        </authorList>
    </citation>
    <scope>NUCLEOTIDE SEQUENCE [LARGE SCALE GENOMIC DNA]</scope>
    <source>
        <strain evidence="1 2">NCTC11388</strain>
    </source>
</reference>
<organism evidence="1 2">
    <name type="scientific">Sphingobacterium spiritivorum</name>
    <name type="common">Flavobacterium spiritivorum</name>
    <dbReference type="NCBI Taxonomy" id="258"/>
    <lineage>
        <taxon>Bacteria</taxon>
        <taxon>Pseudomonadati</taxon>
        <taxon>Bacteroidota</taxon>
        <taxon>Sphingobacteriia</taxon>
        <taxon>Sphingobacteriales</taxon>
        <taxon>Sphingobacteriaceae</taxon>
        <taxon>Sphingobacterium</taxon>
    </lineage>
</organism>
<evidence type="ECO:0000313" key="2">
    <source>
        <dbReference type="Proteomes" id="UP000254893"/>
    </source>
</evidence>
<dbReference type="Proteomes" id="UP000254893">
    <property type="component" value="Unassembled WGS sequence"/>
</dbReference>
<proteinExistence type="predicted"/>
<sequence length="344" mass="41000">MTKYKDPVKIKLSYKIDLESIKPYYNLSEKWIKPVGKINRNLDIDYEIFIFGYDYEYYHLTSNYFIPKSKEEYNEEEKKILYTIIEESFAIAYLFCENEWNRYYKYIYNSYQVDVKKDRKKENYIAKELIELEDIIKLFKMYENVDSSDARLRLKDNYGNVDKNSIIELGSEERLLVVKTLLEKRITSWESKQLTTKDIKTLKKSMGKQLVYNENLPIVSILNKMNNITSQGIMYMNDVHNKPLNTDLAYLTELYECIKDNWSWDERASPLNTFNALIAKTLNQYLDDKIELNNDIFKKGLNKHKLQAIFSILRVLNLIPDKESLDASKSFDAKEDYIKDLLKK</sequence>
<dbReference type="AlphaFoldDB" id="A0A380CC65"/>
<accession>A0A380CC65</accession>
<dbReference type="RefSeq" id="WP_115170391.1">
    <property type="nucleotide sequence ID" value="NZ_UGYW01000002.1"/>
</dbReference>
<evidence type="ECO:0000313" key="1">
    <source>
        <dbReference type="EMBL" id="SUJ16243.1"/>
    </source>
</evidence>
<dbReference type="EMBL" id="UGYW01000002">
    <property type="protein sequence ID" value="SUJ16243.1"/>
    <property type="molecule type" value="Genomic_DNA"/>
</dbReference>